<proteinExistence type="predicted"/>
<dbReference type="Proteomes" id="UP001379533">
    <property type="component" value="Chromosome"/>
</dbReference>
<dbReference type="EMBL" id="CP089982">
    <property type="protein sequence ID" value="WXA98999.1"/>
    <property type="molecule type" value="Genomic_DNA"/>
</dbReference>
<gene>
    <name evidence="1" type="ORF">LZC95_19530</name>
</gene>
<sequence length="141" mass="15814">MTESSITALNGTLVRVGPNAWQWIDGTPEPRVEDLLLRRLAPNFRVSAGHIEIPIRWRDLYPGTDQEAAAAVQQLVREYPDQVDIFAEATAEMLDDHRVWTAGYRVPRAAWDAVMSRAVGCSWDAADEADLLERARALRGE</sequence>
<dbReference type="RefSeq" id="WP_394849629.1">
    <property type="nucleotide sequence ID" value="NZ_CP089982.1"/>
</dbReference>
<name>A0ABZ2KKD1_9BACT</name>
<keyword evidence="2" id="KW-1185">Reference proteome</keyword>
<evidence type="ECO:0000313" key="1">
    <source>
        <dbReference type="EMBL" id="WXA98999.1"/>
    </source>
</evidence>
<organism evidence="1 2">
    <name type="scientific">Pendulispora brunnea</name>
    <dbReference type="NCBI Taxonomy" id="2905690"/>
    <lineage>
        <taxon>Bacteria</taxon>
        <taxon>Pseudomonadati</taxon>
        <taxon>Myxococcota</taxon>
        <taxon>Myxococcia</taxon>
        <taxon>Myxococcales</taxon>
        <taxon>Sorangiineae</taxon>
        <taxon>Pendulisporaceae</taxon>
        <taxon>Pendulispora</taxon>
    </lineage>
</organism>
<evidence type="ECO:0000313" key="2">
    <source>
        <dbReference type="Proteomes" id="UP001379533"/>
    </source>
</evidence>
<reference evidence="1 2" key="1">
    <citation type="submission" date="2021-12" db="EMBL/GenBank/DDBJ databases">
        <title>Discovery of the Pendulisporaceae a myxobacterial family with distinct sporulation behavior and unique specialized metabolism.</title>
        <authorList>
            <person name="Garcia R."/>
            <person name="Popoff A."/>
            <person name="Bader C.D."/>
            <person name="Loehr J."/>
            <person name="Walesch S."/>
            <person name="Walt C."/>
            <person name="Boldt J."/>
            <person name="Bunk B."/>
            <person name="Haeckl F.J.F.P.J."/>
            <person name="Gunesch A.P."/>
            <person name="Birkelbach J."/>
            <person name="Nuebel U."/>
            <person name="Pietschmann T."/>
            <person name="Bach T."/>
            <person name="Mueller R."/>
        </authorList>
    </citation>
    <scope>NUCLEOTIDE SEQUENCE [LARGE SCALE GENOMIC DNA]</scope>
    <source>
        <strain evidence="1 2">MSr12523</strain>
    </source>
</reference>
<protein>
    <submittedName>
        <fullName evidence="1">Uncharacterized protein</fullName>
    </submittedName>
</protein>
<accession>A0ABZ2KKD1</accession>